<accession>A0AC34FFA1</accession>
<dbReference type="WBParaSite" id="ES5_v2.g15906.t1">
    <property type="protein sequence ID" value="ES5_v2.g15906.t1"/>
    <property type="gene ID" value="ES5_v2.g15906"/>
</dbReference>
<dbReference type="Proteomes" id="UP000887579">
    <property type="component" value="Unplaced"/>
</dbReference>
<reference evidence="2" key="1">
    <citation type="submission" date="2022-11" db="UniProtKB">
        <authorList>
            <consortium name="WormBaseParasite"/>
        </authorList>
    </citation>
    <scope>IDENTIFICATION</scope>
</reference>
<name>A0AC34FFA1_9BILA</name>
<evidence type="ECO:0000313" key="2">
    <source>
        <dbReference type="WBParaSite" id="ES5_v2.g15906.t1"/>
    </source>
</evidence>
<evidence type="ECO:0000313" key="1">
    <source>
        <dbReference type="Proteomes" id="UP000887579"/>
    </source>
</evidence>
<organism evidence="1 2">
    <name type="scientific">Panagrolaimus sp. ES5</name>
    <dbReference type="NCBI Taxonomy" id="591445"/>
    <lineage>
        <taxon>Eukaryota</taxon>
        <taxon>Metazoa</taxon>
        <taxon>Ecdysozoa</taxon>
        <taxon>Nematoda</taxon>
        <taxon>Chromadorea</taxon>
        <taxon>Rhabditida</taxon>
        <taxon>Tylenchina</taxon>
        <taxon>Panagrolaimomorpha</taxon>
        <taxon>Panagrolaimoidea</taxon>
        <taxon>Panagrolaimidae</taxon>
        <taxon>Panagrolaimus</taxon>
    </lineage>
</organism>
<proteinExistence type="predicted"/>
<sequence length="752" mass="84744">MKINSTNLNSIRNADAVLTLTIKCSHKSEQVANPEPRLFSRLRNLERLAIDRCKMEKIPPELFYGMLKLYNLIVKNADLKDIPANAFQYQSNLMSLDLSGNKLQSEPQALFSLKRLLQLDLSKNSINFVSNVLQTSTTIKVLSLSNNELETLDFRRLPKSLTDLNLSNNKISTIYTYPESVANLSRLDLSRNNLEFIAAKDAMNELPSSLNILDLSDNKIKEIQESTFQKMTKLSMLDLRNNSINEITESALEVKIRYRYQLYMGGNPLKCACENYWILHPKSKSSPIIADISNVTCSHVLDDSRKMSLLDAELMSGFLCKYDSNCLDGCVCCQQRYEGKCICYHACPAGCGCWGSAGAHATRLGQNVVSCNNVRMDRMRYVPDGVTELHLVGSMWKDKGLAQLGRKEHLGLLNLSYSSIDHLNKTLLDQFPKLSTLDLSSNKLRTIFKEDLQALPNLRVLLLHNNELEEPNKNTLELFGLLQQMSLRGNHTSFECECGEKETAFQKWLRKLSNRKKIIDLHDVTCISEIHGIVKIEKMDSSHDDTICPKPTTTTPFPTKATIKKTRKPMKSKSTTTSTAATTTTSSDGVFTIDKDYMDEDNMLEDELETTTTITTMSTTEPELYVPPTIAINPTGHLTKISPTLQSINILTTTKSVLDGDSFYDDNGFMSYAAPNSKPIRTLAKNPTPPSNRKDYDSNNLFSVLIVFLLFVVIFLICAIVSTVYYRLIRPSHYSNQKIHIPQDEEIPLNGQ</sequence>
<protein>
    <submittedName>
        <fullName evidence="2">Uncharacterized protein</fullName>
    </submittedName>
</protein>